<dbReference type="Proteomes" id="UP000593591">
    <property type="component" value="Chromosome"/>
</dbReference>
<dbReference type="AlphaFoldDB" id="A0A7M1XIP7"/>
<dbReference type="InterPro" id="IPR003593">
    <property type="entry name" value="AAA+_ATPase"/>
</dbReference>
<evidence type="ECO:0000259" key="4">
    <source>
        <dbReference type="PROSITE" id="PS50893"/>
    </source>
</evidence>
<dbReference type="EMBL" id="CP031517">
    <property type="protein sequence ID" value="QOS39466.1"/>
    <property type="molecule type" value="Genomic_DNA"/>
</dbReference>
<sequence length="273" mass="30050">MENLTIENISCEAEGTPILKDCSLNVNKGDCIALLGPNGHGKSTLLNILMGNPRYTVTSGKATLDGEDLLSMPVDERSKKGLFMAFQNPPDVPGVVTMDFFRGMINARLEKPVSLLKFYKETTAAYEKVDLDSDMASRHLNEGYSGGEKKRNEILQMLLVKPKLALLDEIDSGLDVDALKVIADIINEMKENGTTFIIVSHYDRLYDLVNVNKTAIIVNGKVALEGDASLAKRISKEGYSFLEKEYDIKLEKNEKKANDVSIGSCAVKQVIAK</sequence>
<dbReference type="Pfam" id="PF00005">
    <property type="entry name" value="ABC_tran"/>
    <property type="match status" value="1"/>
</dbReference>
<comment type="similarity">
    <text evidence="1">Belongs to the ABC transporter superfamily. Ycf16 family.</text>
</comment>
<name>A0A7M1XIP7_9SPIR</name>
<dbReference type="PANTHER" id="PTHR43204">
    <property type="entry name" value="ABC TRANSPORTER I FAMILY MEMBER 6, CHLOROPLASTIC"/>
    <property type="match status" value="1"/>
</dbReference>
<organism evidence="5 6">
    <name type="scientific">Treponema rectale</name>
    <dbReference type="NCBI Taxonomy" id="744512"/>
    <lineage>
        <taxon>Bacteria</taxon>
        <taxon>Pseudomonadati</taxon>
        <taxon>Spirochaetota</taxon>
        <taxon>Spirochaetia</taxon>
        <taxon>Spirochaetales</taxon>
        <taxon>Treponemataceae</taxon>
        <taxon>Treponema</taxon>
    </lineage>
</organism>
<protein>
    <submittedName>
        <fullName evidence="5">Fe-S cluster assembly ATPase SufC</fullName>
    </submittedName>
</protein>
<dbReference type="InterPro" id="IPR017871">
    <property type="entry name" value="ABC_transporter-like_CS"/>
</dbReference>
<evidence type="ECO:0000256" key="2">
    <source>
        <dbReference type="ARBA" id="ARBA00022741"/>
    </source>
</evidence>
<dbReference type="InterPro" id="IPR003439">
    <property type="entry name" value="ABC_transporter-like_ATP-bd"/>
</dbReference>
<dbReference type="GO" id="GO:0016887">
    <property type="term" value="F:ATP hydrolysis activity"/>
    <property type="evidence" value="ECO:0007669"/>
    <property type="project" value="InterPro"/>
</dbReference>
<keyword evidence="3" id="KW-0067">ATP-binding</keyword>
<feature type="domain" description="ABC transporter" evidence="4">
    <location>
        <begin position="4"/>
        <end position="244"/>
    </location>
</feature>
<accession>A0A7M1XIP7</accession>
<reference evidence="5 6" key="1">
    <citation type="submission" date="2018-08" db="EMBL/GenBank/DDBJ databases">
        <title>The first complete genome of Treponema rectale (CHPAT), a commensal spirochete of the bovine rectum.</title>
        <authorList>
            <person name="Staton G.J."/>
            <person name="Clegg S.R."/>
            <person name="Carter S.D."/>
            <person name="Radford A.D."/>
            <person name="Darby A."/>
            <person name="Hall N."/>
            <person name="Birtles R.J."/>
            <person name="Evans N.J."/>
        </authorList>
    </citation>
    <scope>NUCLEOTIDE SEQUENCE [LARGE SCALE GENOMIC DNA]</scope>
    <source>
        <strain evidence="5 6">CHPA</strain>
    </source>
</reference>
<dbReference type="InterPro" id="IPR027417">
    <property type="entry name" value="P-loop_NTPase"/>
</dbReference>
<dbReference type="Gene3D" id="3.40.50.300">
    <property type="entry name" value="P-loop containing nucleotide triphosphate hydrolases"/>
    <property type="match status" value="1"/>
</dbReference>
<dbReference type="PROSITE" id="PS50893">
    <property type="entry name" value="ABC_TRANSPORTER_2"/>
    <property type="match status" value="1"/>
</dbReference>
<gene>
    <name evidence="5" type="primary">sufC</name>
    <name evidence="5" type="ORF">DYE49_02940</name>
</gene>
<evidence type="ECO:0000313" key="5">
    <source>
        <dbReference type="EMBL" id="QOS39466.1"/>
    </source>
</evidence>
<dbReference type="SUPFAM" id="SSF52540">
    <property type="entry name" value="P-loop containing nucleoside triphosphate hydrolases"/>
    <property type="match status" value="1"/>
</dbReference>
<dbReference type="GO" id="GO:0005524">
    <property type="term" value="F:ATP binding"/>
    <property type="evidence" value="ECO:0007669"/>
    <property type="project" value="UniProtKB-KW"/>
</dbReference>
<dbReference type="PANTHER" id="PTHR43204:SF1">
    <property type="entry name" value="ABC TRANSPORTER I FAMILY MEMBER 6, CHLOROPLASTIC"/>
    <property type="match status" value="1"/>
</dbReference>
<dbReference type="SMART" id="SM00382">
    <property type="entry name" value="AAA"/>
    <property type="match status" value="1"/>
</dbReference>
<evidence type="ECO:0000256" key="1">
    <source>
        <dbReference type="ARBA" id="ARBA00006216"/>
    </source>
</evidence>
<dbReference type="CDD" id="cd03217">
    <property type="entry name" value="ABC_FeS_Assembly"/>
    <property type="match status" value="1"/>
</dbReference>
<keyword evidence="2" id="KW-0547">Nucleotide-binding</keyword>
<dbReference type="InterPro" id="IPR010230">
    <property type="entry name" value="FeS-cluster_ATPase_SufC"/>
</dbReference>
<evidence type="ECO:0000256" key="3">
    <source>
        <dbReference type="ARBA" id="ARBA00022840"/>
    </source>
</evidence>
<evidence type="ECO:0000313" key="6">
    <source>
        <dbReference type="Proteomes" id="UP000593591"/>
    </source>
</evidence>
<dbReference type="PROSITE" id="PS00211">
    <property type="entry name" value="ABC_TRANSPORTER_1"/>
    <property type="match status" value="1"/>
</dbReference>
<dbReference type="NCBIfam" id="TIGR01978">
    <property type="entry name" value="sufC"/>
    <property type="match status" value="1"/>
</dbReference>
<proteinExistence type="inferred from homology"/>
<dbReference type="KEGG" id="trc:DYE49_02940"/>